<reference evidence="1" key="1">
    <citation type="submission" date="2020-09" db="EMBL/GenBank/DDBJ databases">
        <title>A novel bacterium of genus Mangrovicoccus, isolated from South China Sea.</title>
        <authorList>
            <person name="Huang H."/>
            <person name="Mo K."/>
            <person name="Hu Y."/>
        </authorList>
    </citation>
    <scope>NUCLEOTIDE SEQUENCE</scope>
    <source>
        <strain evidence="1">HB182678</strain>
    </source>
</reference>
<name>A0A8J7D005_9RHOB</name>
<keyword evidence="2" id="KW-1185">Reference proteome</keyword>
<organism evidence="1 2">
    <name type="scientific">Mangrovicoccus algicola</name>
    <dbReference type="NCBI Taxonomy" id="2771008"/>
    <lineage>
        <taxon>Bacteria</taxon>
        <taxon>Pseudomonadati</taxon>
        <taxon>Pseudomonadota</taxon>
        <taxon>Alphaproteobacteria</taxon>
        <taxon>Rhodobacterales</taxon>
        <taxon>Paracoccaceae</taxon>
        <taxon>Mangrovicoccus</taxon>
    </lineage>
</organism>
<dbReference type="Proteomes" id="UP000609121">
    <property type="component" value="Unassembled WGS sequence"/>
</dbReference>
<dbReference type="RefSeq" id="WP_193182663.1">
    <property type="nucleotide sequence ID" value="NZ_JACVXA010000031.1"/>
</dbReference>
<proteinExistence type="predicted"/>
<evidence type="ECO:0000313" key="1">
    <source>
        <dbReference type="EMBL" id="MBE3638743.1"/>
    </source>
</evidence>
<dbReference type="AlphaFoldDB" id="A0A8J7D005"/>
<gene>
    <name evidence="1" type="ORF">ICN82_11050</name>
</gene>
<evidence type="ECO:0000313" key="2">
    <source>
        <dbReference type="Proteomes" id="UP000609121"/>
    </source>
</evidence>
<accession>A0A8J7D005</accession>
<dbReference type="EMBL" id="JACVXA010000031">
    <property type="protein sequence ID" value="MBE3638743.1"/>
    <property type="molecule type" value="Genomic_DNA"/>
</dbReference>
<protein>
    <submittedName>
        <fullName evidence="1">Uncharacterized protein</fullName>
    </submittedName>
</protein>
<comment type="caution">
    <text evidence="1">The sequence shown here is derived from an EMBL/GenBank/DDBJ whole genome shotgun (WGS) entry which is preliminary data.</text>
</comment>
<sequence>MKIPLDCSLADVFRRAAFMRAHPGEVALSLRRERVRHAAWHLWPEAQPCVIGVMDVADAGHAAAVARGSDLAVDRVHGGFKRHWRRAEMHPVQFDPLSPDPFPSCRLLFEARG</sequence>